<feature type="region of interest" description="Disordered" evidence="1">
    <location>
        <begin position="550"/>
        <end position="586"/>
    </location>
</feature>
<feature type="domain" description="Transglutaminase-like" evidence="3">
    <location>
        <begin position="462"/>
        <end position="536"/>
    </location>
</feature>
<comment type="caution">
    <text evidence="4">The sequence shown here is derived from an EMBL/GenBank/DDBJ whole genome shotgun (WGS) entry which is preliminary data.</text>
</comment>
<keyword evidence="2" id="KW-1133">Transmembrane helix</keyword>
<keyword evidence="5" id="KW-1185">Reference proteome</keyword>
<proteinExistence type="predicted"/>
<dbReference type="RefSeq" id="WP_309968692.1">
    <property type="nucleotide sequence ID" value="NZ_JAVDWH010000001.1"/>
</dbReference>
<dbReference type="InterPro" id="IPR002931">
    <property type="entry name" value="Transglutaminase-like"/>
</dbReference>
<feature type="transmembrane region" description="Helical" evidence="2">
    <location>
        <begin position="207"/>
        <end position="227"/>
    </location>
</feature>
<evidence type="ECO:0000256" key="2">
    <source>
        <dbReference type="SAM" id="Phobius"/>
    </source>
</evidence>
<name>A0ABU1UN46_9ACTN</name>
<feature type="transmembrane region" description="Helical" evidence="2">
    <location>
        <begin position="176"/>
        <end position="195"/>
    </location>
</feature>
<dbReference type="InterPro" id="IPR021878">
    <property type="entry name" value="TgpA_N"/>
</dbReference>
<dbReference type="EMBL" id="JAVDWH010000001">
    <property type="protein sequence ID" value="MDR7086584.1"/>
    <property type="molecule type" value="Genomic_DNA"/>
</dbReference>
<keyword evidence="2" id="KW-0812">Transmembrane</keyword>
<feature type="transmembrane region" description="Helical" evidence="2">
    <location>
        <begin position="152"/>
        <end position="170"/>
    </location>
</feature>
<evidence type="ECO:0000256" key="1">
    <source>
        <dbReference type="SAM" id="MobiDB-lite"/>
    </source>
</evidence>
<dbReference type="SUPFAM" id="SSF54001">
    <property type="entry name" value="Cysteine proteinases"/>
    <property type="match status" value="1"/>
</dbReference>
<keyword evidence="2" id="KW-0472">Membrane</keyword>
<dbReference type="PANTHER" id="PTHR42736:SF1">
    <property type="entry name" value="PROTEIN-GLUTAMINE GAMMA-GLUTAMYLTRANSFERASE"/>
    <property type="match status" value="1"/>
</dbReference>
<dbReference type="Pfam" id="PF11992">
    <property type="entry name" value="TgpA_N"/>
    <property type="match status" value="1"/>
</dbReference>
<feature type="transmembrane region" description="Helical" evidence="2">
    <location>
        <begin position="70"/>
        <end position="87"/>
    </location>
</feature>
<dbReference type="Pfam" id="PF01841">
    <property type="entry name" value="Transglut_core"/>
    <property type="match status" value="1"/>
</dbReference>
<feature type="transmembrane region" description="Helical" evidence="2">
    <location>
        <begin position="21"/>
        <end position="39"/>
    </location>
</feature>
<organism evidence="4 5">
    <name type="scientific">Aeromicrobium panaciterrae</name>
    <dbReference type="NCBI Taxonomy" id="363861"/>
    <lineage>
        <taxon>Bacteria</taxon>
        <taxon>Bacillati</taxon>
        <taxon>Actinomycetota</taxon>
        <taxon>Actinomycetes</taxon>
        <taxon>Propionibacteriales</taxon>
        <taxon>Nocardioidaceae</taxon>
        <taxon>Aeromicrobium</taxon>
    </lineage>
</organism>
<evidence type="ECO:0000313" key="5">
    <source>
        <dbReference type="Proteomes" id="UP001257739"/>
    </source>
</evidence>
<dbReference type="PANTHER" id="PTHR42736">
    <property type="entry name" value="PROTEIN-GLUTAMINE GAMMA-GLUTAMYLTRANSFERASE"/>
    <property type="match status" value="1"/>
</dbReference>
<gene>
    <name evidence="4" type="ORF">J2X11_001423</name>
</gene>
<evidence type="ECO:0000313" key="4">
    <source>
        <dbReference type="EMBL" id="MDR7086584.1"/>
    </source>
</evidence>
<evidence type="ECO:0000259" key="3">
    <source>
        <dbReference type="SMART" id="SM00460"/>
    </source>
</evidence>
<reference evidence="4 5" key="1">
    <citation type="submission" date="2023-07" db="EMBL/GenBank/DDBJ databases">
        <title>Sorghum-associated microbial communities from plants grown in Nebraska, USA.</title>
        <authorList>
            <person name="Schachtman D."/>
        </authorList>
    </citation>
    <scope>NUCLEOTIDE SEQUENCE [LARGE SCALE GENOMIC DNA]</scope>
    <source>
        <strain evidence="4 5">BE248</strain>
    </source>
</reference>
<dbReference type="Proteomes" id="UP001257739">
    <property type="component" value="Unassembled WGS sequence"/>
</dbReference>
<feature type="transmembrane region" description="Helical" evidence="2">
    <location>
        <begin position="128"/>
        <end position="147"/>
    </location>
</feature>
<dbReference type="SMART" id="SM00460">
    <property type="entry name" value="TGc"/>
    <property type="match status" value="1"/>
</dbReference>
<dbReference type="Gene3D" id="3.10.620.30">
    <property type="match status" value="1"/>
</dbReference>
<accession>A0ABU1UN46</accession>
<feature type="transmembrane region" description="Helical" evidence="2">
    <location>
        <begin position="45"/>
        <end position="63"/>
    </location>
</feature>
<dbReference type="InterPro" id="IPR052901">
    <property type="entry name" value="Bact_TGase-like"/>
</dbReference>
<dbReference type="InterPro" id="IPR038765">
    <property type="entry name" value="Papain-like_cys_pep_sf"/>
</dbReference>
<sequence length="732" mass="78933">MLRPAARQTTRRSARAVWSDHALLAAALAALLSGFTTVIDGRSWYVSAILVAILTGVTCAVLRSVGVRRVWPIAMVVELLVLAWIFVPETMLGIIPTPSSLAELGRMLGRAQDIMVEEAAPVAAAKPIVLVIAGAFGLLAILGDWLLERARAAQFVGVMLVAVFVAPAITAGDTPAVWIFIVVATLWLFLLRSRTRERTDRGWRGRSPALIVAILALMVSALIPPLLPDIRAVATSWGKAPTPVFGRGINPMLELGQNLRRNSTTLALTYTTNAKSAPYLKVSTLRDFSGKTWHPGESVAGDRFEGQIGLDPDIKTTDTLTTISIKNLRSSLVPAPYPALGISGLKGPWQFERMGLTIRSTRSDTRGQTYTVNSIKIAPTADQMRALASRSRPSLEPYLTLPSNMPTIIGATAREVTADAGNDYDRALALQRYLRNGSFRYSESAPVADGYDGNGVDVIAQFLDKKTGYCVHFSSTMAVMARTLGIPSRIAVGYAPGDVIDIRAGKNVYGNTSDDLHAWTELYFEGAGWVGFEPTPGVGSATAFAEANGVVPESTGGEGDATQRPGGLDGQEFGADGPAPTETADSTTTRTMVVTFAGLLLLGITPWLLRHIRRWWRTSRRAVDPLWHELEDTAQDFGIVTSRADTPRGFASRLRTRKGVNVEALDRLLRQVEAERFSRAGAQEKDGRADLRAVLRSLGEGASRGERLRAAALPRSLAGRGTYAVLRPEVLA</sequence>
<protein>
    <submittedName>
        <fullName evidence="4">Transglutaminase-like putative cysteine protease</fullName>
    </submittedName>
</protein>